<reference evidence="4" key="1">
    <citation type="journal article" date="2019" name="Plant J.">
        <title>Chlorella vulgaris genome assembly and annotation reveals the molecular basis for metabolic acclimation to high light conditions.</title>
        <authorList>
            <person name="Cecchin M."/>
            <person name="Marcolungo L."/>
            <person name="Rossato M."/>
            <person name="Girolomoni L."/>
            <person name="Cosentino E."/>
            <person name="Cuine S."/>
            <person name="Li-Beisson Y."/>
            <person name="Delledonne M."/>
            <person name="Ballottari M."/>
        </authorList>
    </citation>
    <scope>NUCLEOTIDE SEQUENCE</scope>
    <source>
        <strain evidence="4">211/11P</strain>
    </source>
</reference>
<reference evidence="4" key="2">
    <citation type="submission" date="2020-11" db="EMBL/GenBank/DDBJ databases">
        <authorList>
            <person name="Cecchin M."/>
            <person name="Marcolungo L."/>
            <person name="Rossato M."/>
            <person name="Girolomoni L."/>
            <person name="Cosentino E."/>
            <person name="Cuine S."/>
            <person name="Li-Beisson Y."/>
            <person name="Delledonne M."/>
            <person name="Ballottari M."/>
        </authorList>
    </citation>
    <scope>NUCLEOTIDE SEQUENCE</scope>
    <source>
        <strain evidence="4">211/11P</strain>
        <tissue evidence="4">Whole cell</tissue>
    </source>
</reference>
<feature type="region of interest" description="Disordered" evidence="2">
    <location>
        <begin position="279"/>
        <end position="324"/>
    </location>
</feature>
<feature type="region of interest" description="Disordered" evidence="2">
    <location>
        <begin position="341"/>
        <end position="495"/>
    </location>
</feature>
<evidence type="ECO:0000256" key="1">
    <source>
        <dbReference type="ARBA" id="ARBA00023163"/>
    </source>
</evidence>
<feature type="compositionally biased region" description="Gly residues" evidence="2">
    <location>
        <begin position="481"/>
        <end position="495"/>
    </location>
</feature>
<organism evidence="4 5">
    <name type="scientific">Chlorella vulgaris</name>
    <name type="common">Green alga</name>
    <dbReference type="NCBI Taxonomy" id="3077"/>
    <lineage>
        <taxon>Eukaryota</taxon>
        <taxon>Viridiplantae</taxon>
        <taxon>Chlorophyta</taxon>
        <taxon>core chlorophytes</taxon>
        <taxon>Trebouxiophyceae</taxon>
        <taxon>Chlorellales</taxon>
        <taxon>Chlorellaceae</taxon>
        <taxon>Chlorella clade</taxon>
        <taxon>Chlorella</taxon>
    </lineage>
</organism>
<feature type="domain" description="HTH HARE-type" evidence="3">
    <location>
        <begin position="496"/>
        <end position="569"/>
    </location>
</feature>
<feature type="compositionally biased region" description="Polar residues" evidence="2">
    <location>
        <begin position="448"/>
        <end position="464"/>
    </location>
</feature>
<evidence type="ECO:0000256" key="2">
    <source>
        <dbReference type="SAM" id="MobiDB-lite"/>
    </source>
</evidence>
<evidence type="ECO:0000259" key="3">
    <source>
        <dbReference type="PROSITE" id="PS51913"/>
    </source>
</evidence>
<feature type="compositionally biased region" description="Acidic residues" evidence="2">
    <location>
        <begin position="10"/>
        <end position="23"/>
    </location>
</feature>
<keyword evidence="5" id="KW-1185">Reference proteome</keyword>
<dbReference type="Pfam" id="PF05066">
    <property type="entry name" value="HARE-HTH"/>
    <property type="match status" value="1"/>
</dbReference>
<sequence>MQLEDRPSLELDESEFFDDEPEDMSPAGGAPPAALHSSPLAVGAADALLAGEYESDDDGIVLESECSSSDAEDDLDLVNRLHSLRSSLEDGVPVQEHGGEAALGTSHNSQVGSLKTFGGVSFKGKRLFGSESDLAASMPVRSTAPMGMMMAGSRKVAPVSAEPSCNLGTSMPISIPMLQRRNSSADLLDALQAANGGRAVTFVPPHMVQRQEPTDLNGLISAPGGDLGLSPVAAAKREKLLARNAILRSTGFIEVQHPSTFGQVMDPVKDQLLGIAPVSGGTRSITMPGMEPGARAAPRSSLTRLLGTSKSSTTGKMPKRSAADAHLTAVVPGPVKVEGAIKSRSGRTVKPKVWDDGTTAAPLTALKDDAGEPSPSGGGGGGRGGGAHSSEADPDFSLYAEQQQAMSDSQGRGSGAAAARGGSAAQHHLRESDEEEAYSDGSPRVSLEGSQNGASLGRARSSSVGRDDHGKFVSGPRPRGSRGGGGSRGGRGEGGGIFKMAAVEVLRLEKRLMSTGEIARAALKRGLIKCTGKTPEATMASALYTDIKRKEGQSIFIRPHEGLFGLREWIEQGVAFQDEFAEEMAKRARVAYSAFVGMPGLPMMPGMVDSEGQPLSAPYPAMMPYHGKGPLGLPISLTSPTAAAAAKAAAEDSPDGLMELLCAAEELHKSASEGAEARDVKYAADGTAVPSSPSALGTAQAHPADTNLETAALAAVAADHMAGAQSPVSIAPAASAQGAQAAAASGSHSHSHSHNHSVAAVAGAAAAADTSAEESDAAAVLAAVAEAAGEAPSSAHSPSGGEAAALAALQHFPGFALADGATAAGGVPYSGVQPPQQQYGYAPCGFYPPAAYLYPPAPGLPPLPKQQRKGGTGSAATFAEADMVAAAAVAEMAAAGSSGSVDLMVRGSNRPFAALAAAAHGGGASAAAAVAAAMEAEGQEQVNILNLPLPEVELQSSRLNAPGAPSPAELDPAHLKVAEVQVMRLEKELGTSHPEVGKAYLSLSRLYLAGCEESSSKQLAVAALSRSWEILSVCQLALKKQPSCTSSFTYLMDKIRSAETHRPAAAAATATPAAAASAGGPHSGDVDAAAALGAADGPLAEQRPGGAPAATGEAAHVAYSPPILAGPRTTAAH</sequence>
<protein>
    <recommendedName>
        <fullName evidence="3">HTH HARE-type domain-containing protein</fullName>
    </recommendedName>
</protein>
<feature type="compositionally biased region" description="Low complexity" evidence="2">
    <location>
        <begin position="25"/>
        <end position="37"/>
    </location>
</feature>
<dbReference type="EMBL" id="SIDB01000011">
    <property type="protein sequence ID" value="KAI3425835.1"/>
    <property type="molecule type" value="Genomic_DNA"/>
</dbReference>
<feature type="compositionally biased region" description="Low complexity" evidence="2">
    <location>
        <begin position="415"/>
        <end position="425"/>
    </location>
</feature>
<dbReference type="OrthoDB" id="547517at2759"/>
<evidence type="ECO:0000313" key="4">
    <source>
        <dbReference type="EMBL" id="KAI3425835.1"/>
    </source>
</evidence>
<feature type="region of interest" description="Disordered" evidence="2">
    <location>
        <begin position="1"/>
        <end position="37"/>
    </location>
</feature>
<dbReference type="GO" id="GO:0006355">
    <property type="term" value="P:regulation of DNA-templated transcription"/>
    <property type="evidence" value="ECO:0007669"/>
    <property type="project" value="InterPro"/>
</dbReference>
<feature type="compositionally biased region" description="Polar residues" evidence="2">
    <location>
        <begin position="300"/>
        <end position="315"/>
    </location>
</feature>
<proteinExistence type="predicted"/>
<gene>
    <name evidence="4" type="ORF">D9Q98_007809</name>
</gene>
<comment type="caution">
    <text evidence="4">The sequence shown here is derived from an EMBL/GenBank/DDBJ whole genome shotgun (WGS) entry which is preliminary data.</text>
</comment>
<dbReference type="PROSITE" id="PS51913">
    <property type="entry name" value="HTH_HARE"/>
    <property type="match status" value="1"/>
</dbReference>
<feature type="region of interest" description="Disordered" evidence="2">
    <location>
        <begin position="683"/>
        <end position="702"/>
    </location>
</feature>
<keyword evidence="1" id="KW-0804">Transcription</keyword>
<feature type="compositionally biased region" description="Gly residues" evidence="2">
    <location>
        <begin position="376"/>
        <end position="387"/>
    </location>
</feature>
<accession>A0A9D4YTP4</accession>
<evidence type="ECO:0000313" key="5">
    <source>
        <dbReference type="Proteomes" id="UP001055712"/>
    </source>
</evidence>
<name>A0A9D4YTP4_CHLVU</name>
<feature type="compositionally biased region" description="Polar residues" evidence="2">
    <location>
        <begin position="400"/>
        <end position="410"/>
    </location>
</feature>
<dbReference type="InterPro" id="IPR007759">
    <property type="entry name" value="Asxl_HARE-HTH"/>
</dbReference>
<dbReference type="AlphaFoldDB" id="A0A9D4YTP4"/>
<dbReference type="Proteomes" id="UP001055712">
    <property type="component" value="Unassembled WGS sequence"/>
</dbReference>